<dbReference type="GO" id="GO:0021849">
    <property type="term" value="P:neuroblast division in subventricular zone"/>
    <property type="evidence" value="ECO:0007669"/>
    <property type="project" value="TreeGrafter"/>
</dbReference>
<feature type="compositionally biased region" description="Polar residues" evidence="2">
    <location>
        <begin position="1"/>
        <end position="11"/>
    </location>
</feature>
<evidence type="ECO:0000313" key="3">
    <source>
        <dbReference type="Proteomes" id="UP000245341"/>
    </source>
</evidence>
<feature type="compositionally biased region" description="Low complexity" evidence="2">
    <location>
        <begin position="82"/>
        <end position="91"/>
    </location>
</feature>
<keyword evidence="1" id="KW-0175">Coiled coil</keyword>
<accession>A0A7F8Q7E0</accession>
<dbReference type="AlphaFoldDB" id="A0A7F8Q7E0"/>
<dbReference type="PANTHER" id="PTHR21510:SF15">
    <property type="entry name" value="MICROTUBULE ORGANIZATION PROTEIN AKNA"/>
    <property type="match status" value="1"/>
</dbReference>
<dbReference type="InterPro" id="IPR052655">
    <property type="entry name" value="AKNA_Centrosome-Trans_reg"/>
</dbReference>
<keyword evidence="3" id="KW-1185">Reference proteome</keyword>
<protein>
    <submittedName>
        <fullName evidence="4">Microtubule organization protein AKNA-like</fullName>
    </submittedName>
</protein>
<dbReference type="OrthoDB" id="10035553at2759"/>
<feature type="compositionally biased region" description="Polar residues" evidence="2">
    <location>
        <begin position="21"/>
        <end position="32"/>
    </location>
</feature>
<dbReference type="KEGG" id="lww:115937791"/>
<proteinExistence type="predicted"/>
<evidence type="ECO:0000256" key="1">
    <source>
        <dbReference type="SAM" id="Coils"/>
    </source>
</evidence>
<feature type="coiled-coil region" evidence="1">
    <location>
        <begin position="107"/>
        <end position="137"/>
    </location>
</feature>
<name>A0A7F8Q7E0_LEPWE</name>
<dbReference type="GO" id="GO:0001837">
    <property type="term" value="P:epithelial to mesenchymal transition"/>
    <property type="evidence" value="ECO:0007669"/>
    <property type="project" value="TreeGrafter"/>
</dbReference>
<dbReference type="GO" id="GO:0060234">
    <property type="term" value="P:neuroblast delamination"/>
    <property type="evidence" value="ECO:0007669"/>
    <property type="project" value="TreeGrafter"/>
</dbReference>
<reference evidence="4" key="1">
    <citation type="submission" date="2025-08" db="UniProtKB">
        <authorList>
            <consortium name="RefSeq"/>
        </authorList>
    </citation>
    <scope>IDENTIFICATION</scope>
    <source>
        <tissue evidence="4">Liver</tissue>
    </source>
</reference>
<evidence type="ECO:0000256" key="2">
    <source>
        <dbReference type="SAM" id="MobiDB-lite"/>
    </source>
</evidence>
<dbReference type="RefSeq" id="XP_030876451.1">
    <property type="nucleotide sequence ID" value="XM_031020591.1"/>
</dbReference>
<dbReference type="PANTHER" id="PTHR21510">
    <property type="entry name" value="AKNA DOMAIN-CONTAINING PROTEIN"/>
    <property type="match status" value="1"/>
</dbReference>
<dbReference type="GeneID" id="115937791"/>
<evidence type="ECO:0000313" key="4">
    <source>
        <dbReference type="RefSeq" id="XP_030876451.1"/>
    </source>
</evidence>
<sequence length="161" mass="17032">MDGPDSATSGPDKTASRRNARTSPSPTQQSKHMGSPARPPPGLWYLAAAPLAPAPAALTYISSVPIMPHPSATVYYVPPGPTSASSAHPAPAEWPPTAPTRPARGHRHSIQLDLEDLEELNKALTQAVQAAESIRSTTKHMSRSLSADLRQARGLRGSCLF</sequence>
<feature type="region of interest" description="Disordered" evidence="2">
    <location>
        <begin position="1"/>
        <end position="42"/>
    </location>
</feature>
<dbReference type="GO" id="GO:0005813">
    <property type="term" value="C:centrosome"/>
    <property type="evidence" value="ECO:0007669"/>
    <property type="project" value="TreeGrafter"/>
</dbReference>
<dbReference type="Proteomes" id="UP000245341">
    <property type="component" value="Unplaced"/>
</dbReference>
<feature type="region of interest" description="Disordered" evidence="2">
    <location>
        <begin position="81"/>
        <end position="104"/>
    </location>
</feature>
<gene>
    <name evidence="4" type="primary">LOC115937791</name>
</gene>
<organism evidence="3 4">
    <name type="scientific">Leptonychotes weddellii</name>
    <name type="common">Weddell seal</name>
    <name type="synonym">Otaria weddellii</name>
    <dbReference type="NCBI Taxonomy" id="9713"/>
    <lineage>
        <taxon>Eukaryota</taxon>
        <taxon>Metazoa</taxon>
        <taxon>Chordata</taxon>
        <taxon>Craniata</taxon>
        <taxon>Vertebrata</taxon>
        <taxon>Euteleostomi</taxon>
        <taxon>Mammalia</taxon>
        <taxon>Eutheria</taxon>
        <taxon>Laurasiatheria</taxon>
        <taxon>Carnivora</taxon>
        <taxon>Caniformia</taxon>
        <taxon>Pinnipedia</taxon>
        <taxon>Phocidae</taxon>
        <taxon>Monachinae</taxon>
        <taxon>Lobodontini</taxon>
        <taxon>Leptonychotes</taxon>
    </lineage>
</organism>